<keyword evidence="3" id="KW-1185">Reference proteome</keyword>
<dbReference type="EMBL" id="FQZQ01000038">
    <property type="protein sequence ID" value="SHK55063.1"/>
    <property type="molecule type" value="Genomic_DNA"/>
</dbReference>
<dbReference type="Pfam" id="PF22324">
    <property type="entry name" value="HTH_91"/>
    <property type="match status" value="1"/>
</dbReference>
<dbReference type="STRING" id="1470563.SAMN05444000_13812"/>
<dbReference type="InterPro" id="IPR054382">
    <property type="entry name" value="wHTH_alphaproteobact"/>
</dbReference>
<dbReference type="AlphaFoldDB" id="A0A1M6TDM7"/>
<dbReference type="OrthoDB" id="7211172at2"/>
<sequence>MTEQKQEKTIYTITTAMGKTFNLVLAGRNRWAMEQLMKAGTHGCTPINNPAPRWSAYAFNLREFGVPIETVTERHAGPYPGHHARYVLQAQVQRGDGGAT</sequence>
<name>A0A1M6TDM7_9RHOB</name>
<protein>
    <recommendedName>
        <fullName evidence="1">Winged helix domain-containing protein</fullName>
    </recommendedName>
</protein>
<organism evidence="2 3">
    <name type="scientific">Shimia gijangensis</name>
    <dbReference type="NCBI Taxonomy" id="1470563"/>
    <lineage>
        <taxon>Bacteria</taxon>
        <taxon>Pseudomonadati</taxon>
        <taxon>Pseudomonadota</taxon>
        <taxon>Alphaproteobacteria</taxon>
        <taxon>Rhodobacterales</taxon>
        <taxon>Roseobacteraceae</taxon>
    </lineage>
</organism>
<evidence type="ECO:0000313" key="2">
    <source>
        <dbReference type="EMBL" id="SHK55063.1"/>
    </source>
</evidence>
<gene>
    <name evidence="2" type="ORF">SAMN05444000_13812</name>
</gene>
<dbReference type="RefSeq" id="WP_073256989.1">
    <property type="nucleotide sequence ID" value="NZ_FQZQ01000038.1"/>
</dbReference>
<accession>A0A1M6TDM7</accession>
<feature type="domain" description="Winged helix" evidence="1">
    <location>
        <begin position="23"/>
        <end position="94"/>
    </location>
</feature>
<proteinExistence type="predicted"/>
<evidence type="ECO:0000259" key="1">
    <source>
        <dbReference type="Pfam" id="PF22324"/>
    </source>
</evidence>
<dbReference type="Proteomes" id="UP000183982">
    <property type="component" value="Unassembled WGS sequence"/>
</dbReference>
<reference evidence="3" key="1">
    <citation type="submission" date="2016-11" db="EMBL/GenBank/DDBJ databases">
        <authorList>
            <person name="Varghese N."/>
            <person name="Submissions S."/>
        </authorList>
    </citation>
    <scope>NUCLEOTIDE SEQUENCE [LARGE SCALE GENOMIC DNA]</scope>
    <source>
        <strain evidence="3">DSM 100564</strain>
    </source>
</reference>
<evidence type="ECO:0000313" key="3">
    <source>
        <dbReference type="Proteomes" id="UP000183982"/>
    </source>
</evidence>